<accession>A0A2N6PGX4</accession>
<dbReference type="Pfam" id="PF02391">
    <property type="entry name" value="MoaE"/>
    <property type="match status" value="1"/>
</dbReference>
<feature type="region of interest" description="Disordered" evidence="3">
    <location>
        <begin position="183"/>
        <end position="208"/>
    </location>
</feature>
<dbReference type="EMBL" id="PNFZ01000004">
    <property type="protein sequence ID" value="PMB97942.1"/>
    <property type="molecule type" value="Genomic_DNA"/>
</dbReference>
<keyword evidence="6" id="KW-1185">Reference proteome</keyword>
<evidence type="ECO:0000313" key="6">
    <source>
        <dbReference type="Proteomes" id="UP000235703"/>
    </source>
</evidence>
<evidence type="ECO:0000256" key="3">
    <source>
        <dbReference type="SAM" id="MobiDB-lite"/>
    </source>
</evidence>
<dbReference type="CDD" id="cd00886">
    <property type="entry name" value="MogA_MoaB"/>
    <property type="match status" value="1"/>
</dbReference>
<protein>
    <submittedName>
        <fullName evidence="5">Molybdenum cofactor biosynthesis protein MoaE</fullName>
    </submittedName>
</protein>
<dbReference type="SUPFAM" id="SSF53218">
    <property type="entry name" value="Molybdenum cofactor biosynthesis proteins"/>
    <property type="match status" value="1"/>
</dbReference>
<dbReference type="Gene3D" id="3.40.980.10">
    <property type="entry name" value="MoaB/Mog-like domain"/>
    <property type="match status" value="1"/>
</dbReference>
<comment type="caution">
    <text evidence="5">The sequence shown here is derived from an EMBL/GenBank/DDBJ whole genome shotgun (WGS) entry which is preliminary data.</text>
</comment>
<evidence type="ECO:0000313" key="5">
    <source>
        <dbReference type="EMBL" id="PMB97942.1"/>
    </source>
</evidence>
<dbReference type="SMART" id="SM00852">
    <property type="entry name" value="MoCF_biosynth"/>
    <property type="match status" value="1"/>
</dbReference>
<dbReference type="InterPro" id="IPR001453">
    <property type="entry name" value="MoaB/Mog_dom"/>
</dbReference>
<dbReference type="GO" id="GO:0006777">
    <property type="term" value="P:Mo-molybdopterin cofactor biosynthetic process"/>
    <property type="evidence" value="ECO:0007669"/>
    <property type="project" value="UniProtKB-KW"/>
</dbReference>
<dbReference type="SUPFAM" id="SSF54690">
    <property type="entry name" value="Molybdopterin synthase subunit MoaE"/>
    <property type="match status" value="1"/>
</dbReference>
<proteinExistence type="predicted"/>
<dbReference type="InterPro" id="IPR051920">
    <property type="entry name" value="MPT_Adenylyltrnsfr/MoaC-Rel"/>
</dbReference>
<dbReference type="AlphaFoldDB" id="A0A2N6PGX4"/>
<gene>
    <name evidence="5" type="ORF">CJ198_08985</name>
</gene>
<comment type="pathway">
    <text evidence="1">Cofactor biosynthesis; molybdopterin biosynthesis.</text>
</comment>
<dbReference type="PANTHER" id="PTHR43764">
    <property type="entry name" value="MOLYBDENUM COFACTOR BIOSYNTHESIS"/>
    <property type="match status" value="1"/>
</dbReference>
<name>A0A2N6PGX4_9MICO</name>
<dbReference type="PANTHER" id="PTHR43764:SF1">
    <property type="entry name" value="MOLYBDOPTERIN MOLYBDOTRANSFERASE"/>
    <property type="match status" value="1"/>
</dbReference>
<dbReference type="OrthoDB" id="9794429at2"/>
<evidence type="ECO:0000256" key="1">
    <source>
        <dbReference type="ARBA" id="ARBA00005046"/>
    </source>
</evidence>
<dbReference type="InterPro" id="IPR036563">
    <property type="entry name" value="MoaE_sf"/>
</dbReference>
<dbReference type="CDD" id="cd00756">
    <property type="entry name" value="MoaE"/>
    <property type="match status" value="1"/>
</dbReference>
<dbReference type="InterPro" id="IPR003448">
    <property type="entry name" value="Mopterin_biosynth_MoaE"/>
</dbReference>
<dbReference type="Gene3D" id="3.90.1170.40">
    <property type="entry name" value="Molybdopterin biosynthesis MoaE subunit"/>
    <property type="match status" value="1"/>
</dbReference>
<sequence length="346" mass="36375">MSKADEFAFQPGRRIKRKPDFGAGDWAAVIVVSTAAAEGRAADTTGPLLTDWLTGHGYRVPDPIIVADGAPVRTALQRLLVDLPAGERPRFIFTTGGTGTNSDDTTPEATAEFIDRPAPGIMHALWAYGLQKLDEAMMSRGRAGLCGQTFICNLPGSPGGVRDGITVLDSVLHHLQAQLADVRDHDDSHRHPAQPAPASGPATGVVHTSITEDPLTDDAAVAVLSPQMGAVASFRGAIRNHDSGRDDVTGLDYTAHPQAGEILAATCAAVAQEFAAESGGVRIWAAHRIGSLAVGEDALLVAVAAAHRREAFACCAELVDRIKAEVPIWKQQHYATGGHDWVGIGS</sequence>
<keyword evidence="2" id="KW-0501">Molybdenum cofactor biosynthesis</keyword>
<dbReference type="RefSeq" id="WP_102162286.1">
    <property type="nucleotide sequence ID" value="NZ_PNFZ01000004.1"/>
</dbReference>
<reference evidence="5 6" key="1">
    <citation type="submission" date="2017-09" db="EMBL/GenBank/DDBJ databases">
        <title>Bacterial strain isolated from the female urinary microbiota.</title>
        <authorList>
            <person name="Thomas-White K."/>
            <person name="Kumar N."/>
            <person name="Forster S."/>
            <person name="Putonti C."/>
            <person name="Lawley T."/>
            <person name="Wolfe A.J."/>
        </authorList>
    </citation>
    <scope>NUCLEOTIDE SEQUENCE [LARGE SCALE GENOMIC DNA]</scope>
    <source>
        <strain evidence="5 6">UMB0680</strain>
    </source>
</reference>
<evidence type="ECO:0000256" key="2">
    <source>
        <dbReference type="ARBA" id="ARBA00023150"/>
    </source>
</evidence>
<feature type="domain" description="MoaB/Mog" evidence="4">
    <location>
        <begin position="28"/>
        <end position="175"/>
    </location>
</feature>
<evidence type="ECO:0000259" key="4">
    <source>
        <dbReference type="SMART" id="SM00852"/>
    </source>
</evidence>
<dbReference type="Pfam" id="PF00994">
    <property type="entry name" value="MoCF_biosynth"/>
    <property type="match status" value="1"/>
</dbReference>
<organism evidence="5 6">
    <name type="scientific">Brevibacterium luteolum</name>
    <dbReference type="NCBI Taxonomy" id="199591"/>
    <lineage>
        <taxon>Bacteria</taxon>
        <taxon>Bacillati</taxon>
        <taxon>Actinomycetota</taxon>
        <taxon>Actinomycetes</taxon>
        <taxon>Micrococcales</taxon>
        <taxon>Brevibacteriaceae</taxon>
        <taxon>Brevibacterium</taxon>
    </lineage>
</organism>
<dbReference type="InterPro" id="IPR036425">
    <property type="entry name" value="MoaB/Mog-like_dom_sf"/>
</dbReference>
<dbReference type="Proteomes" id="UP000235703">
    <property type="component" value="Unassembled WGS sequence"/>
</dbReference>